<dbReference type="SUPFAM" id="SSF49785">
    <property type="entry name" value="Galactose-binding domain-like"/>
    <property type="match status" value="1"/>
</dbReference>
<dbReference type="NCBIfam" id="TIGR00976">
    <property type="entry name" value="CocE_NonD"/>
    <property type="match status" value="2"/>
</dbReference>
<dbReference type="Pfam" id="PF08530">
    <property type="entry name" value="PepX_C"/>
    <property type="match status" value="1"/>
</dbReference>
<keyword evidence="5" id="KW-1185">Reference proteome</keyword>
<keyword evidence="2" id="KW-0472">Membrane</keyword>
<gene>
    <name evidence="4" type="ORF">BD809_103370</name>
</gene>
<dbReference type="Gene3D" id="2.60.120.260">
    <property type="entry name" value="Galactose-binding domain-like"/>
    <property type="match status" value="1"/>
</dbReference>
<dbReference type="InterPro" id="IPR029058">
    <property type="entry name" value="AB_hydrolase_fold"/>
</dbReference>
<proteinExistence type="predicted"/>
<keyword evidence="2" id="KW-1133">Transmembrane helix</keyword>
<dbReference type="SMART" id="SM00939">
    <property type="entry name" value="PepX_C"/>
    <property type="match status" value="1"/>
</dbReference>
<dbReference type="RefSeq" id="WP_148782289.1">
    <property type="nucleotide sequence ID" value="NZ_VNHU01000003.1"/>
</dbReference>
<dbReference type="InterPro" id="IPR050585">
    <property type="entry name" value="Xaa-Pro_dipeptidyl-ppase/CocE"/>
</dbReference>
<evidence type="ECO:0000313" key="4">
    <source>
        <dbReference type="EMBL" id="TYP75306.1"/>
    </source>
</evidence>
<dbReference type="GO" id="GO:0008239">
    <property type="term" value="F:dipeptidyl-peptidase activity"/>
    <property type="evidence" value="ECO:0007669"/>
    <property type="project" value="InterPro"/>
</dbReference>
<comment type="caution">
    <text evidence="4">The sequence shown here is derived from an EMBL/GenBank/DDBJ whole genome shotgun (WGS) entry which is preliminary data.</text>
</comment>
<dbReference type="OrthoDB" id="319764at2"/>
<keyword evidence="2" id="KW-0812">Transmembrane</keyword>
<dbReference type="PANTHER" id="PTHR43056:SF10">
    <property type="entry name" value="COCE_NOND FAMILY, PUTATIVE (AFU_ORTHOLOGUE AFUA_7G00600)-RELATED"/>
    <property type="match status" value="1"/>
</dbReference>
<dbReference type="InterPro" id="IPR013736">
    <property type="entry name" value="Xaa-Pro_dipept_C"/>
</dbReference>
<protein>
    <submittedName>
        <fullName evidence="4">Putative CocE/NonD family hydrolase</fullName>
    </submittedName>
</protein>
<dbReference type="EMBL" id="VNHU01000003">
    <property type="protein sequence ID" value="TYP75306.1"/>
    <property type="molecule type" value="Genomic_DNA"/>
</dbReference>
<accession>A0A5S5CAB3</accession>
<dbReference type="InterPro" id="IPR008979">
    <property type="entry name" value="Galactose-bd-like_sf"/>
</dbReference>
<dbReference type="Pfam" id="PF02129">
    <property type="entry name" value="Peptidase_S15"/>
    <property type="match status" value="1"/>
</dbReference>
<evidence type="ECO:0000256" key="2">
    <source>
        <dbReference type="SAM" id="Phobius"/>
    </source>
</evidence>
<dbReference type="InterPro" id="IPR000383">
    <property type="entry name" value="Xaa-Pro-like_dom"/>
</dbReference>
<feature type="domain" description="Xaa-Pro dipeptidyl-peptidase C-terminal" evidence="3">
    <location>
        <begin position="423"/>
        <end position="689"/>
    </location>
</feature>
<dbReference type="SUPFAM" id="SSF53474">
    <property type="entry name" value="alpha/beta-Hydrolases"/>
    <property type="match status" value="1"/>
</dbReference>
<dbReference type="PANTHER" id="PTHR43056">
    <property type="entry name" value="PEPTIDASE S9 PROLYL OLIGOPEPTIDASE"/>
    <property type="match status" value="1"/>
</dbReference>
<feature type="transmembrane region" description="Helical" evidence="2">
    <location>
        <begin position="7"/>
        <end position="24"/>
    </location>
</feature>
<dbReference type="Proteomes" id="UP000324376">
    <property type="component" value="Unassembled WGS sequence"/>
</dbReference>
<sequence>MKLVKILFVGITIVITGIVAYFLYHTNKTVVFNPGPEFVYKGLVNVKKMNYQKLREFIVLTDSTHLAVTTLLPKKKKERNFPTVLIYTPYSGSVVIPEMSMVDKFKSKFALNIWGPDYEVMLNPKVISTLVSNGYAITMVDMRGTGSSTGNSAALDPIHIQDSKEVLQWIAEQDWSNGNIGMMGLSYYGWSQFAAASTKSPHLKAIAPEVIFYDAYSEAIRPGGIYATKWLTEYSKMIEFKNKNLWNTSYPAAAAYPSEPVVDEDKDSELKDEIPILELNQNDLNYYLKDNIEFRDGRQSNESYYVSMTKEHYSNLSPVGAAEQIIYYEDSISFGNRTYGLDKISVAQFIKDIKETEIPVLIIGGFFDGFSKGTLMSAASLIDSNKTYVFMTPRFHLPGMSKEYWEFFNYQYSHLDQRTSMLLQFFDKYLKEIDNNLDKKPPIRIYTAFDGWEYFDSWPPEGTVPTKWYINKSRMLQTTKPKDSAFHSYDIDFTHSSSYNQNRINPMQMYMASDSLLLRNKLDKKCLVFESPTLKEELKVTGHPRVLLQITSNQKNADLYVYLSDVDSTGNVHYVSETKLRTNWHKTFNNDGIVNYQYDVKPDIPWHSFRREDFVTNPLKIDSVTPIELSMQPISWKFRKGHKVRIAIAGADLENYELNPYLCNDNNPEKCKPTVLTIRSNNQYQSYIELPIRK</sequence>
<name>A0A5S5CAB3_9FLAO</name>
<evidence type="ECO:0000259" key="3">
    <source>
        <dbReference type="SMART" id="SM00939"/>
    </source>
</evidence>
<reference evidence="4 5" key="1">
    <citation type="submission" date="2019-07" db="EMBL/GenBank/DDBJ databases">
        <title>Genomic Encyclopedia of Archaeal and Bacterial Type Strains, Phase II (KMG-II): from individual species to whole genera.</title>
        <authorList>
            <person name="Goeker M."/>
        </authorList>
    </citation>
    <scope>NUCLEOTIDE SEQUENCE [LARGE SCALE GENOMIC DNA]</scope>
    <source>
        <strain evidence="4 5">DSM 17527</strain>
    </source>
</reference>
<evidence type="ECO:0000256" key="1">
    <source>
        <dbReference type="ARBA" id="ARBA00022801"/>
    </source>
</evidence>
<evidence type="ECO:0000313" key="5">
    <source>
        <dbReference type="Proteomes" id="UP000324376"/>
    </source>
</evidence>
<keyword evidence="1 4" id="KW-0378">Hydrolase</keyword>
<dbReference type="Gene3D" id="3.40.50.1820">
    <property type="entry name" value="alpha/beta hydrolase"/>
    <property type="match status" value="2"/>
</dbReference>
<organism evidence="4 5">
    <name type="scientific">Aquimarina intermedia</name>
    <dbReference type="NCBI Taxonomy" id="350814"/>
    <lineage>
        <taxon>Bacteria</taxon>
        <taxon>Pseudomonadati</taxon>
        <taxon>Bacteroidota</taxon>
        <taxon>Flavobacteriia</taxon>
        <taxon>Flavobacteriales</taxon>
        <taxon>Flavobacteriaceae</taxon>
        <taxon>Aquimarina</taxon>
    </lineage>
</organism>
<dbReference type="InterPro" id="IPR005674">
    <property type="entry name" value="CocE/Ser_esterase"/>
</dbReference>
<dbReference type="AlphaFoldDB" id="A0A5S5CAB3"/>